<sequence>MKIFYSLILILFTINYINANCNCIPIGETCKDGEICQDMGFCGTPGTASSNSQSICVSRVDVGEPCFVEDNCYVGLSCYKINSNDTKGVCSEIKYALIGEPCEKKLDCMSDLSSCVNNICTLNRHVDVCGEDIDCDMGLEICVNSTCQSPTKLGSACKARDSTCNKLEGFCAAPAGSDDGICKKYFSLQEGEYCYSGDYDYQCDNTKNLYCNNINKKCQVYSFIKPDIESCDSSNQCNAHLNGTSAESICGCGRCIEYQLVSSNERQIITDLFTCASINKCGLHSAITAKGCIRTKCAKEFCDYNRLNTKFDGCGGYTAVLSQLNCDVNNSFKLLPSLSFLILLFIYLLF</sequence>
<dbReference type="OrthoDB" id="24249at2759"/>
<dbReference type="AlphaFoldDB" id="F0ZK78"/>
<evidence type="ECO:0000256" key="1">
    <source>
        <dbReference type="SAM" id="SignalP"/>
    </source>
</evidence>
<dbReference type="RefSeq" id="XP_003287832.1">
    <property type="nucleotide sequence ID" value="XM_003287784.1"/>
</dbReference>
<protein>
    <recommendedName>
        <fullName evidence="4">Dickkopf N-terminal cysteine-rich domain-containing protein</fullName>
    </recommendedName>
</protein>
<feature type="signal peptide" evidence="1">
    <location>
        <begin position="1"/>
        <end position="19"/>
    </location>
</feature>
<evidence type="ECO:0000313" key="2">
    <source>
        <dbReference type="EMBL" id="EGC35653.1"/>
    </source>
</evidence>
<organism evidence="2 3">
    <name type="scientific">Dictyostelium purpureum</name>
    <name type="common">Slime mold</name>
    <dbReference type="NCBI Taxonomy" id="5786"/>
    <lineage>
        <taxon>Eukaryota</taxon>
        <taxon>Amoebozoa</taxon>
        <taxon>Evosea</taxon>
        <taxon>Eumycetozoa</taxon>
        <taxon>Dictyostelia</taxon>
        <taxon>Dictyosteliales</taxon>
        <taxon>Dictyosteliaceae</taxon>
        <taxon>Dictyostelium</taxon>
    </lineage>
</organism>
<name>F0ZK78_DICPU</name>
<evidence type="ECO:0008006" key="4">
    <source>
        <dbReference type="Google" id="ProtNLM"/>
    </source>
</evidence>
<proteinExistence type="predicted"/>
<dbReference type="Proteomes" id="UP000001064">
    <property type="component" value="Unassembled WGS sequence"/>
</dbReference>
<dbReference type="InParanoid" id="F0ZK78"/>
<dbReference type="GeneID" id="10501095"/>
<feature type="chain" id="PRO_5003265173" description="Dickkopf N-terminal cysteine-rich domain-containing protein" evidence="1">
    <location>
        <begin position="20"/>
        <end position="350"/>
    </location>
</feature>
<dbReference type="KEGG" id="dpp:DICPUDRAFT_151991"/>
<dbReference type="EMBL" id="GL871053">
    <property type="protein sequence ID" value="EGC35653.1"/>
    <property type="molecule type" value="Genomic_DNA"/>
</dbReference>
<keyword evidence="1" id="KW-0732">Signal</keyword>
<dbReference type="OMA" id="INADICQ"/>
<keyword evidence="3" id="KW-1185">Reference proteome</keyword>
<evidence type="ECO:0000313" key="3">
    <source>
        <dbReference type="Proteomes" id="UP000001064"/>
    </source>
</evidence>
<dbReference type="PANTHER" id="PTHR33459">
    <property type="entry name" value="DD-GDCA PROTEIN"/>
    <property type="match status" value="1"/>
</dbReference>
<accession>F0ZK78</accession>
<reference evidence="3" key="1">
    <citation type="journal article" date="2011" name="Genome Biol.">
        <title>Comparative genomics of the social amoebae Dictyostelium discoideum and Dictyostelium purpureum.</title>
        <authorList>
            <consortium name="US DOE Joint Genome Institute (JGI-PGF)"/>
            <person name="Sucgang R."/>
            <person name="Kuo A."/>
            <person name="Tian X."/>
            <person name="Salerno W."/>
            <person name="Parikh A."/>
            <person name="Feasley C.L."/>
            <person name="Dalin E."/>
            <person name="Tu H."/>
            <person name="Huang E."/>
            <person name="Barry K."/>
            <person name="Lindquist E."/>
            <person name="Shapiro H."/>
            <person name="Bruce D."/>
            <person name="Schmutz J."/>
            <person name="Salamov A."/>
            <person name="Fey P."/>
            <person name="Gaudet P."/>
            <person name="Anjard C."/>
            <person name="Babu M.M."/>
            <person name="Basu S."/>
            <person name="Bushmanova Y."/>
            <person name="van der Wel H."/>
            <person name="Katoh-Kurasawa M."/>
            <person name="Dinh C."/>
            <person name="Coutinho P.M."/>
            <person name="Saito T."/>
            <person name="Elias M."/>
            <person name="Schaap P."/>
            <person name="Kay R.R."/>
            <person name="Henrissat B."/>
            <person name="Eichinger L."/>
            <person name="Rivero F."/>
            <person name="Putnam N.H."/>
            <person name="West C.M."/>
            <person name="Loomis W.F."/>
            <person name="Chisholm R.L."/>
            <person name="Shaulsky G."/>
            <person name="Strassmann J.E."/>
            <person name="Queller D.C."/>
            <person name="Kuspa A."/>
            <person name="Grigoriev I.V."/>
        </authorList>
    </citation>
    <scope>NUCLEOTIDE SEQUENCE [LARGE SCALE GENOMIC DNA]</scope>
    <source>
        <strain evidence="3">QSDP1</strain>
    </source>
</reference>
<dbReference type="InterPro" id="IPR052326">
    <property type="entry name" value="Diff-Dev_Assoc_Protein"/>
</dbReference>
<dbReference type="PANTHER" id="PTHR33459:SF18">
    <property type="entry name" value="DICKKOPF N-TERMINAL CYSTEINE-RICH DOMAIN-CONTAINING PROTEIN"/>
    <property type="match status" value="1"/>
</dbReference>
<gene>
    <name evidence="2" type="ORF">DICPUDRAFT_151991</name>
</gene>
<dbReference type="VEuPathDB" id="AmoebaDB:DICPUDRAFT_151991"/>